<dbReference type="Pfam" id="PF00271">
    <property type="entry name" value="Helicase_C"/>
    <property type="match status" value="1"/>
</dbReference>
<dbReference type="OrthoDB" id="10265785at2759"/>
<name>A0A5J4VKQ8_9EUKA</name>
<dbReference type="GO" id="GO:0005524">
    <property type="term" value="F:ATP binding"/>
    <property type="evidence" value="ECO:0007669"/>
    <property type="project" value="UniProtKB-KW"/>
</dbReference>
<dbReference type="EC" id="3.6.4.13" evidence="1"/>
<dbReference type="PROSITE" id="PS51192">
    <property type="entry name" value="HELICASE_ATP_BIND_1"/>
    <property type="match status" value="1"/>
</dbReference>
<dbReference type="InterPro" id="IPR001650">
    <property type="entry name" value="Helicase_C-like"/>
</dbReference>
<keyword evidence="3 8" id="KW-0378">Hydrolase</keyword>
<comment type="caution">
    <text evidence="11">The sequence shown here is derived from an EMBL/GenBank/DDBJ whole genome shotgun (WGS) entry which is preliminary data.</text>
</comment>
<dbReference type="InterPro" id="IPR044742">
    <property type="entry name" value="DEAD/DEAH_RhlB"/>
</dbReference>
<gene>
    <name evidence="11" type="ORF">EZS28_021401</name>
</gene>
<reference evidence="11 12" key="1">
    <citation type="submission" date="2019-03" db="EMBL/GenBank/DDBJ databases">
        <title>Single cell metagenomics reveals metabolic interactions within the superorganism composed of flagellate Streblomastix strix and complex community of Bacteroidetes bacteria on its surface.</title>
        <authorList>
            <person name="Treitli S.C."/>
            <person name="Kolisko M."/>
            <person name="Husnik F."/>
            <person name="Keeling P."/>
            <person name="Hampl V."/>
        </authorList>
    </citation>
    <scope>NUCLEOTIDE SEQUENCE [LARGE SCALE GENOMIC DNA]</scope>
    <source>
        <strain evidence="11">ST1C</strain>
    </source>
</reference>
<feature type="domain" description="Helicase ATP-binding" evidence="9">
    <location>
        <begin position="36"/>
        <end position="180"/>
    </location>
</feature>
<dbReference type="InterPro" id="IPR000629">
    <property type="entry name" value="RNA-helicase_DEAD-box_CS"/>
</dbReference>
<evidence type="ECO:0000313" key="11">
    <source>
        <dbReference type="EMBL" id="KAA6383070.1"/>
    </source>
</evidence>
<comment type="catalytic activity">
    <reaction evidence="7">
        <text>ATP + H2O = ADP + phosphate + H(+)</text>
        <dbReference type="Rhea" id="RHEA:13065"/>
        <dbReference type="ChEBI" id="CHEBI:15377"/>
        <dbReference type="ChEBI" id="CHEBI:15378"/>
        <dbReference type="ChEBI" id="CHEBI:30616"/>
        <dbReference type="ChEBI" id="CHEBI:43474"/>
        <dbReference type="ChEBI" id="CHEBI:456216"/>
        <dbReference type="EC" id="3.6.4.13"/>
    </reaction>
</comment>
<dbReference type="SMART" id="SM00490">
    <property type="entry name" value="HELICc"/>
    <property type="match status" value="1"/>
</dbReference>
<dbReference type="GO" id="GO:0016787">
    <property type="term" value="F:hydrolase activity"/>
    <property type="evidence" value="ECO:0007669"/>
    <property type="project" value="UniProtKB-KW"/>
</dbReference>
<dbReference type="InterPro" id="IPR011545">
    <property type="entry name" value="DEAD/DEAH_box_helicase_dom"/>
</dbReference>
<keyword evidence="6" id="KW-0694">RNA-binding</keyword>
<evidence type="ECO:0000256" key="2">
    <source>
        <dbReference type="ARBA" id="ARBA00022741"/>
    </source>
</evidence>
<dbReference type="GO" id="GO:0003743">
    <property type="term" value="F:translation initiation factor activity"/>
    <property type="evidence" value="ECO:0007669"/>
    <property type="project" value="UniProtKB-KW"/>
</dbReference>
<dbReference type="CDD" id="cd00268">
    <property type="entry name" value="DEADc"/>
    <property type="match status" value="1"/>
</dbReference>
<sequence length="353" mass="40870">MEPYTCMCFRYRDFGKLTKKVQNRGQIDYNKQAFELTANFFILYYSQALVLSPSIELTIQTQNVVKMVAKYMPNLRISRAVESDNIKSFEEEIQKGPPHIVVGTPGRVDQLIDKQILNVEHLRIFVLDEADELLSVEFRGQIAQINRNLNHNVQVILFSTTMPTDILGLAQQILRNPVSILIPIEELTIDGLRQFYVAVEKEEHKQDVLMDLYETLQLGQTLIFCNSKRKVDFLADLLQEKKFAVSTIHGGMEMPERNQVMKDFREGRSRVLITTDLLPRGIDVQQVSFVMNYDLPTEKEQYIHRIGRSARFGRKGIAINLVTEEDGVQLQEIQKFYQTKIEELPDDIKELLK</sequence>
<dbReference type="PANTHER" id="PTHR47959">
    <property type="entry name" value="ATP-DEPENDENT RNA HELICASE RHLE-RELATED"/>
    <property type="match status" value="1"/>
</dbReference>
<dbReference type="PROSITE" id="PS51194">
    <property type="entry name" value="HELICASE_CTER"/>
    <property type="match status" value="1"/>
</dbReference>
<dbReference type="FunFam" id="3.40.50.300:FF:000031">
    <property type="entry name" value="Eukaryotic initiation factor 4A-III"/>
    <property type="match status" value="1"/>
</dbReference>
<dbReference type="PANTHER" id="PTHR47959:SF1">
    <property type="entry name" value="ATP-DEPENDENT RNA HELICASE DBPA"/>
    <property type="match status" value="1"/>
</dbReference>
<dbReference type="Pfam" id="PF00270">
    <property type="entry name" value="DEAD"/>
    <property type="match status" value="1"/>
</dbReference>
<proteinExistence type="inferred from homology"/>
<feature type="domain" description="Helicase C-terminal" evidence="10">
    <location>
        <begin position="191"/>
        <end position="352"/>
    </location>
</feature>
<keyword evidence="2 8" id="KW-0547">Nucleotide-binding</keyword>
<dbReference type="AlphaFoldDB" id="A0A5J4VKQ8"/>
<dbReference type="SUPFAM" id="SSF52540">
    <property type="entry name" value="P-loop containing nucleoside triphosphate hydrolases"/>
    <property type="match status" value="1"/>
</dbReference>
<dbReference type="InterPro" id="IPR050079">
    <property type="entry name" value="DEAD_box_RNA_helicase"/>
</dbReference>
<evidence type="ECO:0000256" key="8">
    <source>
        <dbReference type="RuleBase" id="RU000492"/>
    </source>
</evidence>
<evidence type="ECO:0000256" key="1">
    <source>
        <dbReference type="ARBA" id="ARBA00012552"/>
    </source>
</evidence>
<evidence type="ECO:0000256" key="3">
    <source>
        <dbReference type="ARBA" id="ARBA00022801"/>
    </source>
</evidence>
<dbReference type="CDD" id="cd18787">
    <property type="entry name" value="SF2_C_DEAD"/>
    <property type="match status" value="1"/>
</dbReference>
<keyword evidence="4 8" id="KW-0347">Helicase</keyword>
<keyword evidence="5 8" id="KW-0067">ATP-binding</keyword>
<accession>A0A5J4VKQ8</accession>
<dbReference type="EMBL" id="SNRW01006442">
    <property type="protein sequence ID" value="KAA6383070.1"/>
    <property type="molecule type" value="Genomic_DNA"/>
</dbReference>
<evidence type="ECO:0000256" key="5">
    <source>
        <dbReference type="ARBA" id="ARBA00022840"/>
    </source>
</evidence>
<evidence type="ECO:0000256" key="7">
    <source>
        <dbReference type="ARBA" id="ARBA00047984"/>
    </source>
</evidence>
<keyword evidence="11" id="KW-0648">Protein biosynthesis</keyword>
<dbReference type="GO" id="GO:0003724">
    <property type="term" value="F:RNA helicase activity"/>
    <property type="evidence" value="ECO:0007669"/>
    <property type="project" value="UniProtKB-EC"/>
</dbReference>
<dbReference type="GO" id="GO:0005829">
    <property type="term" value="C:cytosol"/>
    <property type="evidence" value="ECO:0007669"/>
    <property type="project" value="TreeGrafter"/>
</dbReference>
<comment type="similarity">
    <text evidence="8">Belongs to the DEAD box helicase family.</text>
</comment>
<dbReference type="PROSITE" id="PS00039">
    <property type="entry name" value="DEAD_ATP_HELICASE"/>
    <property type="match status" value="1"/>
</dbReference>
<evidence type="ECO:0000313" key="12">
    <source>
        <dbReference type="Proteomes" id="UP000324800"/>
    </source>
</evidence>
<evidence type="ECO:0000259" key="9">
    <source>
        <dbReference type="PROSITE" id="PS51192"/>
    </source>
</evidence>
<keyword evidence="11" id="KW-0396">Initiation factor</keyword>
<dbReference type="InterPro" id="IPR027417">
    <property type="entry name" value="P-loop_NTPase"/>
</dbReference>
<dbReference type="InterPro" id="IPR014001">
    <property type="entry name" value="Helicase_ATP-bd"/>
</dbReference>
<dbReference type="GO" id="GO:0003723">
    <property type="term" value="F:RNA binding"/>
    <property type="evidence" value="ECO:0007669"/>
    <property type="project" value="UniProtKB-KW"/>
</dbReference>
<evidence type="ECO:0000259" key="10">
    <source>
        <dbReference type="PROSITE" id="PS51194"/>
    </source>
</evidence>
<evidence type="ECO:0000256" key="4">
    <source>
        <dbReference type="ARBA" id="ARBA00022806"/>
    </source>
</evidence>
<dbReference type="Proteomes" id="UP000324800">
    <property type="component" value="Unassembled WGS sequence"/>
</dbReference>
<evidence type="ECO:0000256" key="6">
    <source>
        <dbReference type="ARBA" id="ARBA00022884"/>
    </source>
</evidence>
<organism evidence="11 12">
    <name type="scientific">Streblomastix strix</name>
    <dbReference type="NCBI Taxonomy" id="222440"/>
    <lineage>
        <taxon>Eukaryota</taxon>
        <taxon>Metamonada</taxon>
        <taxon>Preaxostyla</taxon>
        <taxon>Oxymonadida</taxon>
        <taxon>Streblomastigidae</taxon>
        <taxon>Streblomastix</taxon>
    </lineage>
</organism>
<dbReference type="SMART" id="SM00487">
    <property type="entry name" value="DEXDc"/>
    <property type="match status" value="1"/>
</dbReference>
<dbReference type="Gene3D" id="3.40.50.300">
    <property type="entry name" value="P-loop containing nucleotide triphosphate hydrolases"/>
    <property type="match status" value="2"/>
</dbReference>
<protein>
    <recommendedName>
        <fullName evidence="1">RNA helicase</fullName>
        <ecNumber evidence="1">3.6.4.13</ecNumber>
    </recommendedName>
</protein>